<evidence type="ECO:0000256" key="2">
    <source>
        <dbReference type="ARBA" id="ARBA00022801"/>
    </source>
</evidence>
<dbReference type="InterPro" id="IPR015797">
    <property type="entry name" value="NUDIX_hydrolase-like_dom_sf"/>
</dbReference>
<evidence type="ECO:0000313" key="6">
    <source>
        <dbReference type="Proteomes" id="UP000631694"/>
    </source>
</evidence>
<comment type="caution">
    <text evidence="5">The sequence shown here is derived from an EMBL/GenBank/DDBJ whole genome shotgun (WGS) entry which is preliminary data.</text>
</comment>
<sequence>MSESGRLRALIFSARSAVVRLWRGTTLGVRGIVVGDDGGAATVLLVRHSYLTGWYLPGGGVDPGETAAAALAREVLEETGVALTATPRFLGLFFNPRMAGRDHVALFEVAAGGWRRAVPFRPGAEIRDARFFPLAALPDDLSDATRRRLDAWAAGAPPDEVW</sequence>
<keyword evidence="6" id="KW-1185">Reference proteome</keyword>
<comment type="cofactor">
    <cofactor evidence="1">
        <name>Mg(2+)</name>
        <dbReference type="ChEBI" id="CHEBI:18420"/>
    </cofactor>
</comment>
<comment type="similarity">
    <text evidence="3">Belongs to the Nudix hydrolase family.</text>
</comment>
<evidence type="ECO:0000256" key="1">
    <source>
        <dbReference type="ARBA" id="ARBA00001946"/>
    </source>
</evidence>
<name>A0A931HZN5_9HYPH</name>
<evidence type="ECO:0000256" key="3">
    <source>
        <dbReference type="RuleBase" id="RU003476"/>
    </source>
</evidence>
<dbReference type="RefSeq" id="WP_197309758.1">
    <property type="nucleotide sequence ID" value="NZ_JADZLT010000040.1"/>
</dbReference>
<feature type="domain" description="Nudix hydrolase" evidence="4">
    <location>
        <begin position="24"/>
        <end position="154"/>
    </location>
</feature>
<organism evidence="5 6">
    <name type="scientific">Methylobrevis albus</name>
    <dbReference type="NCBI Taxonomy" id="2793297"/>
    <lineage>
        <taxon>Bacteria</taxon>
        <taxon>Pseudomonadati</taxon>
        <taxon>Pseudomonadota</taxon>
        <taxon>Alphaproteobacteria</taxon>
        <taxon>Hyphomicrobiales</taxon>
        <taxon>Pleomorphomonadaceae</taxon>
        <taxon>Methylobrevis</taxon>
    </lineage>
</organism>
<dbReference type="InterPro" id="IPR020476">
    <property type="entry name" value="Nudix_hydrolase"/>
</dbReference>
<dbReference type="PROSITE" id="PS51462">
    <property type="entry name" value="NUDIX"/>
    <property type="match status" value="1"/>
</dbReference>
<gene>
    <name evidence="5" type="ORF">I5731_02365</name>
</gene>
<evidence type="ECO:0000313" key="5">
    <source>
        <dbReference type="EMBL" id="MBH0236654.1"/>
    </source>
</evidence>
<dbReference type="Pfam" id="PF00293">
    <property type="entry name" value="NUDIX"/>
    <property type="match status" value="1"/>
</dbReference>
<keyword evidence="2 3" id="KW-0378">Hydrolase</keyword>
<dbReference type="SUPFAM" id="SSF55811">
    <property type="entry name" value="Nudix"/>
    <property type="match status" value="1"/>
</dbReference>
<dbReference type="InterPro" id="IPR000086">
    <property type="entry name" value="NUDIX_hydrolase_dom"/>
</dbReference>
<dbReference type="PRINTS" id="PR00502">
    <property type="entry name" value="NUDIXFAMILY"/>
</dbReference>
<accession>A0A931HZN5</accession>
<protein>
    <submittedName>
        <fullName evidence="5">NUDIX domain-containing protein</fullName>
    </submittedName>
</protein>
<dbReference type="EMBL" id="JADZLT010000040">
    <property type="protein sequence ID" value="MBH0236654.1"/>
    <property type="molecule type" value="Genomic_DNA"/>
</dbReference>
<proteinExistence type="inferred from homology"/>
<dbReference type="PANTHER" id="PTHR43046:SF16">
    <property type="entry name" value="ADP-RIBOSE PYROPHOSPHATASE YJHB-RELATED"/>
    <property type="match status" value="1"/>
</dbReference>
<evidence type="ECO:0000259" key="4">
    <source>
        <dbReference type="PROSITE" id="PS51462"/>
    </source>
</evidence>
<dbReference type="Gene3D" id="3.90.79.10">
    <property type="entry name" value="Nucleoside Triphosphate Pyrophosphohydrolase"/>
    <property type="match status" value="1"/>
</dbReference>
<dbReference type="GO" id="GO:0016787">
    <property type="term" value="F:hydrolase activity"/>
    <property type="evidence" value="ECO:0007669"/>
    <property type="project" value="UniProtKB-KW"/>
</dbReference>
<dbReference type="InterPro" id="IPR020084">
    <property type="entry name" value="NUDIX_hydrolase_CS"/>
</dbReference>
<dbReference type="AlphaFoldDB" id="A0A931HZN5"/>
<dbReference type="Proteomes" id="UP000631694">
    <property type="component" value="Unassembled WGS sequence"/>
</dbReference>
<reference evidence="5" key="1">
    <citation type="submission" date="2020-12" db="EMBL/GenBank/DDBJ databases">
        <title>Methylobrevis albus sp. nov., isolated from fresh water lack sediment.</title>
        <authorList>
            <person name="Zou Q."/>
        </authorList>
    </citation>
    <scope>NUCLEOTIDE SEQUENCE</scope>
    <source>
        <strain evidence="5">L22</strain>
    </source>
</reference>
<dbReference type="PANTHER" id="PTHR43046">
    <property type="entry name" value="GDP-MANNOSE MANNOSYL HYDROLASE"/>
    <property type="match status" value="1"/>
</dbReference>
<dbReference type="PROSITE" id="PS00893">
    <property type="entry name" value="NUDIX_BOX"/>
    <property type="match status" value="1"/>
</dbReference>